<reference evidence="2 3" key="1">
    <citation type="submission" date="2023-03" db="EMBL/GenBank/DDBJ databases">
        <title>YIM 133296 draft genome.</title>
        <authorList>
            <person name="Xiong L."/>
        </authorList>
    </citation>
    <scope>NUCLEOTIDE SEQUENCE [LARGE SCALE GENOMIC DNA]</scope>
    <source>
        <strain evidence="2 3">YIM 133296</strain>
    </source>
</reference>
<dbReference type="Gene3D" id="1.20.120.450">
    <property type="entry name" value="dinb family like domain"/>
    <property type="match status" value="1"/>
</dbReference>
<keyword evidence="3" id="KW-1185">Reference proteome</keyword>
<evidence type="ECO:0000259" key="1">
    <source>
        <dbReference type="Pfam" id="PF11716"/>
    </source>
</evidence>
<keyword evidence="2" id="KW-0413">Isomerase</keyword>
<dbReference type="NCBIfam" id="TIGR03083">
    <property type="entry name" value="maleylpyruvate isomerase family mycothiol-dependent enzyme"/>
    <property type="match status" value="1"/>
</dbReference>
<dbReference type="InterPro" id="IPR024344">
    <property type="entry name" value="MDMPI_metal-binding"/>
</dbReference>
<evidence type="ECO:0000313" key="2">
    <source>
        <dbReference type="EMBL" id="MDF8262777.1"/>
    </source>
</evidence>
<evidence type="ECO:0000313" key="3">
    <source>
        <dbReference type="Proteomes" id="UP001528912"/>
    </source>
</evidence>
<feature type="domain" description="Mycothiol-dependent maleylpyruvate isomerase metal-binding" evidence="1">
    <location>
        <begin position="20"/>
        <end position="155"/>
    </location>
</feature>
<comment type="caution">
    <text evidence="2">The sequence shown here is derived from an EMBL/GenBank/DDBJ whole genome shotgun (WGS) entry which is preliminary data.</text>
</comment>
<name>A0ABT6C1W8_9MICO</name>
<dbReference type="GO" id="GO:0016853">
    <property type="term" value="F:isomerase activity"/>
    <property type="evidence" value="ECO:0007669"/>
    <property type="project" value="UniProtKB-KW"/>
</dbReference>
<dbReference type="InterPro" id="IPR034660">
    <property type="entry name" value="DinB/YfiT-like"/>
</dbReference>
<dbReference type="Proteomes" id="UP001528912">
    <property type="component" value="Unassembled WGS sequence"/>
</dbReference>
<gene>
    <name evidence="2" type="ORF">P4R38_00780</name>
</gene>
<dbReference type="SUPFAM" id="SSF109854">
    <property type="entry name" value="DinB/YfiT-like putative metalloenzymes"/>
    <property type="match status" value="1"/>
</dbReference>
<dbReference type="RefSeq" id="WP_277190559.1">
    <property type="nucleotide sequence ID" value="NZ_JAROAV010000003.1"/>
</dbReference>
<accession>A0ABT6C1W8</accession>
<proteinExistence type="predicted"/>
<dbReference type="EMBL" id="JAROAV010000003">
    <property type="protein sequence ID" value="MDF8262777.1"/>
    <property type="molecule type" value="Genomic_DNA"/>
</dbReference>
<dbReference type="InterPro" id="IPR017517">
    <property type="entry name" value="Maleyloyr_isom"/>
</dbReference>
<organism evidence="2 3">
    <name type="scientific">Luteipulveratus flavus</name>
    <dbReference type="NCBI Taxonomy" id="3031728"/>
    <lineage>
        <taxon>Bacteria</taxon>
        <taxon>Bacillati</taxon>
        <taxon>Actinomycetota</taxon>
        <taxon>Actinomycetes</taxon>
        <taxon>Micrococcales</taxon>
        <taxon>Dermacoccaceae</taxon>
        <taxon>Luteipulveratus</taxon>
    </lineage>
</organism>
<sequence>MAMHPPAPTQLPELVEAWKQTTQAVIDLATTASDAELARETTCPGWTVKDHIAHVAGLETRLDGHVDPDVEVPDYPWLRHDTGRFMERAVEVRRSWTGAEVVAELTRVIARRAETLQDPELTDDTPLPGPTGPRPALSLLTLRTMDIWCHEQDIRDAMGRPGDLDSPAAALFVMKVLEAFPEGALADADLPVGTAVIVESTGPVLAREGMRVVEGEDGTPVAEPLFSGTVDGLDHSAEHVTTIRMTTEGLARAGAGRYPVDELRYSVEGDEEVARRVLEALVIVP</sequence>
<protein>
    <submittedName>
        <fullName evidence="2">Maleylpyruvate isomerase family mycothiol-dependent enzyme</fullName>
    </submittedName>
</protein>
<dbReference type="Pfam" id="PF11716">
    <property type="entry name" value="MDMPI_N"/>
    <property type="match status" value="1"/>
</dbReference>